<dbReference type="Pfam" id="PF08970">
    <property type="entry name" value="Sda"/>
    <property type="match status" value="1"/>
</dbReference>
<accession>A0ABV3Q1T9</accession>
<protein>
    <submittedName>
        <fullName evidence="1">Sporulation histidine kinase inhibitor Sda</fullName>
    </submittedName>
</protein>
<dbReference type="SUPFAM" id="SSF100985">
    <property type="entry name" value="Sporulation inhibitor Sda"/>
    <property type="match status" value="1"/>
</dbReference>
<comment type="caution">
    <text evidence="1">The sequence shown here is derived from an EMBL/GenBank/DDBJ whole genome shotgun (WGS) entry which is preliminary data.</text>
</comment>
<keyword evidence="1" id="KW-0649">Protein kinase inhibitor</keyword>
<dbReference type="InterPro" id="IPR015064">
    <property type="entry name" value="Sda"/>
</dbReference>
<evidence type="ECO:0000313" key="1">
    <source>
        <dbReference type="EMBL" id="MEW9500914.1"/>
    </source>
</evidence>
<dbReference type="Gene3D" id="1.10.287.1100">
    <property type="entry name" value="Sporulation inhibitor A"/>
    <property type="match status" value="1"/>
</dbReference>
<sequence>MNSLKGLTDDKLIEAFETAKEKNLSSDFIELLEVEIVFRELQI</sequence>
<reference evidence="1 2" key="1">
    <citation type="journal article" date="1979" name="Int. J. Syst. Evol. Microbiol.">
        <title>Bacillus globisporus subsp. marinus subsp. nov.</title>
        <authorList>
            <person name="Liu H."/>
        </authorList>
    </citation>
    <scope>NUCLEOTIDE SEQUENCE [LARGE SCALE GENOMIC DNA]</scope>
    <source>
        <strain evidence="1 2">DSM 1297</strain>
    </source>
</reference>
<dbReference type="InterPro" id="IPR036916">
    <property type="entry name" value="Sda_sf"/>
</dbReference>
<gene>
    <name evidence="1" type="primary">sda</name>
    <name evidence="1" type="ORF">AB1471_03745</name>
</gene>
<dbReference type="Proteomes" id="UP001556040">
    <property type="component" value="Unassembled WGS sequence"/>
</dbReference>
<proteinExistence type="predicted"/>
<dbReference type="EMBL" id="JBFMIA010000002">
    <property type="protein sequence ID" value="MEW9500914.1"/>
    <property type="molecule type" value="Genomic_DNA"/>
</dbReference>
<evidence type="ECO:0000313" key="2">
    <source>
        <dbReference type="Proteomes" id="UP001556040"/>
    </source>
</evidence>
<dbReference type="RefSeq" id="WP_367778261.1">
    <property type="nucleotide sequence ID" value="NZ_JBFMIA010000002.1"/>
</dbReference>
<keyword evidence="2" id="KW-1185">Reference proteome</keyword>
<dbReference type="GO" id="GO:0004860">
    <property type="term" value="F:protein kinase inhibitor activity"/>
    <property type="evidence" value="ECO:0007669"/>
    <property type="project" value="UniProtKB-KW"/>
</dbReference>
<name>A0ABV3Q1T9_9BACL</name>
<organism evidence="1 2">
    <name type="scientific">Jeotgalibacillus marinus</name>
    <dbReference type="NCBI Taxonomy" id="86667"/>
    <lineage>
        <taxon>Bacteria</taxon>
        <taxon>Bacillati</taxon>
        <taxon>Bacillota</taxon>
        <taxon>Bacilli</taxon>
        <taxon>Bacillales</taxon>
        <taxon>Caryophanaceae</taxon>
        <taxon>Jeotgalibacillus</taxon>
    </lineage>
</organism>